<evidence type="ECO:0000259" key="12">
    <source>
        <dbReference type="PROSITE" id="PS50240"/>
    </source>
</evidence>
<dbReference type="InterPro" id="IPR051487">
    <property type="entry name" value="Ser/Thr_Proteases_Immune/Dev"/>
</dbReference>
<dbReference type="Gene3D" id="3.30.1640.30">
    <property type="match status" value="2"/>
</dbReference>
<dbReference type="InterPro" id="IPR038565">
    <property type="entry name" value="CLIP_sf"/>
</dbReference>
<evidence type="ECO:0000313" key="15">
    <source>
        <dbReference type="Proteomes" id="UP000037069"/>
    </source>
</evidence>
<dbReference type="InterPro" id="IPR018114">
    <property type="entry name" value="TRYPSIN_HIS"/>
</dbReference>
<dbReference type="Pfam" id="PF00089">
    <property type="entry name" value="Trypsin"/>
    <property type="match status" value="2"/>
</dbReference>
<evidence type="ECO:0000256" key="11">
    <source>
        <dbReference type="SAM" id="SignalP"/>
    </source>
</evidence>
<comment type="similarity">
    <text evidence="9">Belongs to the peptidase S1 family. CLIP subfamily.</text>
</comment>
<dbReference type="SMART" id="SM00680">
    <property type="entry name" value="CLIP"/>
    <property type="match status" value="2"/>
</dbReference>
<keyword evidence="15" id="KW-1185">Reference proteome</keyword>
<dbReference type="InterPro" id="IPR022700">
    <property type="entry name" value="CLIP"/>
</dbReference>
<comment type="caution">
    <text evidence="14">The sequence shown here is derived from an EMBL/GenBank/DDBJ whole genome shotgun (WGS) entry which is preliminary data.</text>
</comment>
<evidence type="ECO:0000313" key="14">
    <source>
        <dbReference type="EMBL" id="KNC32405.1"/>
    </source>
</evidence>
<dbReference type="Gene3D" id="2.40.10.10">
    <property type="entry name" value="Trypsin-like serine proteases"/>
    <property type="match status" value="3"/>
</dbReference>
<evidence type="ECO:0000256" key="3">
    <source>
        <dbReference type="ARBA" id="ARBA00022801"/>
    </source>
</evidence>
<name>A0A0L0CJI7_LUCCU</name>
<evidence type="ECO:0000259" key="13">
    <source>
        <dbReference type="PROSITE" id="PS51888"/>
    </source>
</evidence>
<keyword evidence="5" id="KW-0106">Calcium</keyword>
<evidence type="ECO:0000256" key="5">
    <source>
        <dbReference type="ARBA" id="ARBA00022837"/>
    </source>
</evidence>
<accession>A0A0L0CJI7</accession>
<dbReference type="PANTHER" id="PTHR24256">
    <property type="entry name" value="TRYPTASE-RELATED"/>
    <property type="match status" value="1"/>
</dbReference>
<feature type="domain" description="Peptidase S1" evidence="12">
    <location>
        <begin position="245"/>
        <end position="485"/>
    </location>
</feature>
<dbReference type="Pfam" id="PF12032">
    <property type="entry name" value="CLIP"/>
    <property type="match status" value="1"/>
</dbReference>
<dbReference type="SMART" id="SM00020">
    <property type="entry name" value="Tryp_SPc"/>
    <property type="match status" value="2"/>
</dbReference>
<evidence type="ECO:0000256" key="6">
    <source>
        <dbReference type="ARBA" id="ARBA00023145"/>
    </source>
</evidence>
<dbReference type="STRING" id="7375.A0A0L0CJI7"/>
<gene>
    <name evidence="14" type="ORF">FF38_04952</name>
</gene>
<dbReference type="GO" id="GO:0004252">
    <property type="term" value="F:serine-type endopeptidase activity"/>
    <property type="evidence" value="ECO:0007669"/>
    <property type="project" value="InterPro"/>
</dbReference>
<dbReference type="OMA" id="TIAHENY"/>
<keyword evidence="7" id="KW-1015">Disulfide bond</keyword>
<organism evidence="14 15">
    <name type="scientific">Lucilia cuprina</name>
    <name type="common">Green bottle fly</name>
    <name type="synonym">Australian sheep blowfly</name>
    <dbReference type="NCBI Taxonomy" id="7375"/>
    <lineage>
        <taxon>Eukaryota</taxon>
        <taxon>Metazoa</taxon>
        <taxon>Ecdysozoa</taxon>
        <taxon>Arthropoda</taxon>
        <taxon>Hexapoda</taxon>
        <taxon>Insecta</taxon>
        <taxon>Pterygota</taxon>
        <taxon>Neoptera</taxon>
        <taxon>Endopterygota</taxon>
        <taxon>Diptera</taxon>
        <taxon>Brachycera</taxon>
        <taxon>Muscomorpha</taxon>
        <taxon>Oestroidea</taxon>
        <taxon>Calliphoridae</taxon>
        <taxon>Luciliinae</taxon>
        <taxon>Lucilia</taxon>
    </lineage>
</organism>
<evidence type="ECO:0000256" key="7">
    <source>
        <dbReference type="ARBA" id="ARBA00023157"/>
    </source>
</evidence>
<dbReference type="InterPro" id="IPR009003">
    <property type="entry name" value="Peptidase_S1_PA"/>
</dbReference>
<evidence type="ECO:0000256" key="2">
    <source>
        <dbReference type="ARBA" id="ARBA00022729"/>
    </source>
</evidence>
<dbReference type="PROSITE" id="PS00134">
    <property type="entry name" value="TRYPSIN_HIS"/>
    <property type="match status" value="2"/>
</dbReference>
<evidence type="ECO:0000256" key="10">
    <source>
        <dbReference type="RuleBase" id="RU363034"/>
    </source>
</evidence>
<dbReference type="PROSITE" id="PS00135">
    <property type="entry name" value="TRYPSIN_SER"/>
    <property type="match status" value="2"/>
</dbReference>
<dbReference type="CDD" id="cd00190">
    <property type="entry name" value="Tryp_SPc"/>
    <property type="match status" value="2"/>
</dbReference>
<protein>
    <submittedName>
        <fullName evidence="14">Serine protease easter</fullName>
    </submittedName>
</protein>
<dbReference type="OrthoDB" id="547031at2759"/>
<proteinExistence type="inferred from homology"/>
<feature type="signal peptide" evidence="11">
    <location>
        <begin position="1"/>
        <end position="27"/>
    </location>
</feature>
<dbReference type="Proteomes" id="UP000037069">
    <property type="component" value="Unassembled WGS sequence"/>
</dbReference>
<reference evidence="14 15" key="1">
    <citation type="journal article" date="2015" name="Nat. Commun.">
        <title>Lucilia cuprina genome unlocks parasitic fly biology to underpin future interventions.</title>
        <authorList>
            <person name="Anstead C.A."/>
            <person name="Korhonen P.K."/>
            <person name="Young N.D."/>
            <person name="Hall R.S."/>
            <person name="Jex A.R."/>
            <person name="Murali S.C."/>
            <person name="Hughes D.S."/>
            <person name="Lee S.F."/>
            <person name="Perry T."/>
            <person name="Stroehlein A.J."/>
            <person name="Ansell B.R."/>
            <person name="Breugelmans B."/>
            <person name="Hofmann A."/>
            <person name="Qu J."/>
            <person name="Dugan S."/>
            <person name="Lee S.L."/>
            <person name="Chao H."/>
            <person name="Dinh H."/>
            <person name="Han Y."/>
            <person name="Doddapaneni H.V."/>
            <person name="Worley K.C."/>
            <person name="Muzny D.M."/>
            <person name="Ioannidis P."/>
            <person name="Waterhouse R.M."/>
            <person name="Zdobnov E.M."/>
            <person name="James P.J."/>
            <person name="Bagnall N.H."/>
            <person name="Kotze A.C."/>
            <person name="Gibbs R.A."/>
            <person name="Richards S."/>
            <person name="Batterham P."/>
            <person name="Gasser R.B."/>
        </authorList>
    </citation>
    <scope>NUCLEOTIDE SEQUENCE [LARGE SCALE GENOMIC DNA]</scope>
    <source>
        <strain evidence="14 15">LS</strain>
        <tissue evidence="14">Full body</tissue>
    </source>
</reference>
<dbReference type="EMBL" id="JRES01000310">
    <property type="protein sequence ID" value="KNC32405.1"/>
    <property type="molecule type" value="Genomic_DNA"/>
</dbReference>
<evidence type="ECO:0000256" key="8">
    <source>
        <dbReference type="ARBA" id="ARBA00023180"/>
    </source>
</evidence>
<feature type="domain" description="Peptidase S1" evidence="12">
    <location>
        <begin position="589"/>
        <end position="853"/>
    </location>
</feature>
<dbReference type="FunFam" id="2.40.10.10:FF:000084">
    <property type="entry name" value="Serine protease easter"/>
    <property type="match status" value="1"/>
</dbReference>
<dbReference type="InterPro" id="IPR043504">
    <property type="entry name" value="Peptidase_S1_PA_chymotrypsin"/>
</dbReference>
<dbReference type="InterPro" id="IPR001314">
    <property type="entry name" value="Peptidase_S1A"/>
</dbReference>
<dbReference type="PROSITE" id="PS50240">
    <property type="entry name" value="TRYPSIN_DOM"/>
    <property type="match status" value="2"/>
</dbReference>
<keyword evidence="2 11" id="KW-0732">Signal</keyword>
<sequence>MFSLKTNINLNFCFCLLLANCVSKVITYPTQNLSLCNCILLQSCEAFNTFIDSSSNDAHIKAVIQEAVCYFDGISIFVCCPDKLNHKQNAKEKPKLDYIDELTGLNCPPSFGHEYNYDEYLKAHDEIETKYYDAHSTNTPNYANNYGEVNNKHHEQATPVICDPLRNCGPFAYPHTSGHLPSTQQYPSFHHHDHDHVHHHHLDHDVPFFPHTHNNNNNNQDYPMQRVTPKPEKSSTRSCGILPTVSGGNIEVFPWITRLAYLNTTSRTIRYRCMGTIISEQHVLTAAHCVDQLVRDLRLIYVRIGDETNFEDYQILETIVHPNYNEPLFNNDVALLRIAITSESKGPLIQICLPQTNSSALTGDTGVVAGWSSNGISTLKSSTIRYINLPIMNNTECAIRYAKYSENFEISIVITPTEFCAQAEAMNDVCEGDSGGPFMERSSSGRYTLIGIVAFGPKTNCGQSNLPGVYMRVSSYVDWIKKIIFPNEEIDVPNFGRCITPNRERALCIILEDCKYLYNILVSSPLRDADRLYLSRSQCGYQNGKVLICCPDRYRQVTQQTVAPTPPPNYVNNLLPQPGQCGNVLSNRIYGGNKTKIDEFPWMALIEYTKANNAKGHHCGGSLINTRYVITASHCVNGKAIPTDWRLTGVRLGEWDTTTNPDCEIDVRGERDCAPEHLDIRVEQAIPHPQYNPSSRNQVNDIALLRLERSISYTDFVRPICLPINNNLRTAAFDGIVMDVAGWGKTEKESVSNLKLKASVEGYSIDECRSVYMRQNIILEDTQICAGGKEGIDSCRGDSGGPLISLDTTNRIRAYYFLAGVVSFGPTPCGLEGWPGVYTRVGNYIDWILQNLRP</sequence>
<keyword evidence="1 10" id="KW-0645">Protease</keyword>
<evidence type="ECO:0000256" key="4">
    <source>
        <dbReference type="ARBA" id="ARBA00022825"/>
    </source>
</evidence>
<keyword evidence="6" id="KW-0865">Zymogen</keyword>
<feature type="domain" description="Clip" evidence="13">
    <location>
        <begin position="497"/>
        <end position="550"/>
    </location>
</feature>
<dbReference type="PROSITE" id="PS51888">
    <property type="entry name" value="CLIP"/>
    <property type="match status" value="1"/>
</dbReference>
<dbReference type="SUPFAM" id="SSF50494">
    <property type="entry name" value="Trypsin-like serine proteases"/>
    <property type="match status" value="2"/>
</dbReference>
<dbReference type="PRINTS" id="PR00722">
    <property type="entry name" value="CHYMOTRYPSIN"/>
</dbReference>
<keyword evidence="8" id="KW-0325">Glycoprotein</keyword>
<keyword evidence="4 10" id="KW-0720">Serine protease</keyword>
<feature type="chain" id="PRO_5005536521" evidence="11">
    <location>
        <begin position="28"/>
        <end position="854"/>
    </location>
</feature>
<dbReference type="FunFam" id="2.40.10.10:FF:000028">
    <property type="entry name" value="Serine protease easter"/>
    <property type="match status" value="1"/>
</dbReference>
<dbReference type="GO" id="GO:0006508">
    <property type="term" value="P:proteolysis"/>
    <property type="evidence" value="ECO:0007669"/>
    <property type="project" value="UniProtKB-KW"/>
</dbReference>
<dbReference type="InterPro" id="IPR033116">
    <property type="entry name" value="TRYPSIN_SER"/>
</dbReference>
<dbReference type="AlphaFoldDB" id="A0A0L0CJI7"/>
<evidence type="ECO:0000256" key="1">
    <source>
        <dbReference type="ARBA" id="ARBA00022670"/>
    </source>
</evidence>
<dbReference type="InterPro" id="IPR001254">
    <property type="entry name" value="Trypsin_dom"/>
</dbReference>
<keyword evidence="3 10" id="KW-0378">Hydrolase</keyword>
<evidence type="ECO:0000256" key="9">
    <source>
        <dbReference type="ARBA" id="ARBA00024195"/>
    </source>
</evidence>